<feature type="transmembrane region" description="Helical" evidence="2">
    <location>
        <begin position="20"/>
        <end position="38"/>
    </location>
</feature>
<gene>
    <name evidence="3" type="primary">traF</name>
    <name evidence="3" type="ORF">QFI96_003660</name>
</gene>
<evidence type="ECO:0000256" key="2">
    <source>
        <dbReference type="SAM" id="Phobius"/>
    </source>
</evidence>
<dbReference type="InterPro" id="IPR032811">
    <property type="entry name" value="Put_conjugal_transfer"/>
</dbReference>
<keyword evidence="2" id="KW-0812">Transmembrane</keyword>
<name>A0ABU9F421_9ENTR</name>
<keyword evidence="2" id="KW-0472">Membrane</keyword>
<protein>
    <submittedName>
        <fullName evidence="3">Conjugal transfer protein TraF</fullName>
    </submittedName>
</protein>
<evidence type="ECO:0000313" key="3">
    <source>
        <dbReference type="EMBL" id="MEL0550795.1"/>
    </source>
</evidence>
<keyword evidence="4" id="KW-1185">Reference proteome</keyword>
<keyword evidence="2" id="KW-1133">Transmembrane helix</keyword>
<comment type="caution">
    <text evidence="3">The sequence shown here is derived from an EMBL/GenBank/DDBJ whole genome shotgun (WGS) entry which is preliminary data.</text>
</comment>
<proteinExistence type="predicted"/>
<keyword evidence="1" id="KW-0175">Coiled coil</keyword>
<dbReference type="Pfam" id="PF13729">
    <property type="entry name" value="TraF_2"/>
    <property type="match status" value="1"/>
</dbReference>
<dbReference type="EMBL" id="JARXNK020000097">
    <property type="protein sequence ID" value="MEL0550795.1"/>
    <property type="molecule type" value="Genomic_DNA"/>
</dbReference>
<sequence length="148" mass="16388">MHKEFLIEASDNSASGVKVWILTAMVVLLMAIVSFLTVRLINTVDETEAAVQASKEVQASQGEVIKGLQRDRDNTDKEIERLRNQVDRLKDDNAALKAKVGIPLTLNSEPPSGGFFVSAIRSGLLSESVPHNTQKLIRERPEPDCWFS</sequence>
<evidence type="ECO:0000256" key="1">
    <source>
        <dbReference type="SAM" id="Coils"/>
    </source>
</evidence>
<reference evidence="3 4" key="1">
    <citation type="submission" date="2024-04" db="EMBL/GenBank/DDBJ databases">
        <title>Two novel Raoultella species associated with bleeding cankers of broadleaf hosts, Raoultella scottia sp. nov. and Raoultella lignicola sp. nov.</title>
        <authorList>
            <person name="Brady C.L."/>
        </authorList>
    </citation>
    <scope>NUCLEOTIDE SEQUENCE [LARGE SCALE GENOMIC DNA]</scope>
    <source>
        <strain evidence="3 4">TW_WC1a.1</strain>
    </source>
</reference>
<dbReference type="Proteomes" id="UP001312893">
    <property type="component" value="Unassembled WGS sequence"/>
</dbReference>
<organism evidence="3 4">
    <name type="scientific">Raoultella lignicola</name>
    <dbReference type="NCBI Taxonomy" id="3040939"/>
    <lineage>
        <taxon>Bacteria</taxon>
        <taxon>Pseudomonadati</taxon>
        <taxon>Pseudomonadota</taxon>
        <taxon>Gammaproteobacteria</taxon>
        <taxon>Enterobacterales</taxon>
        <taxon>Enterobacteriaceae</taxon>
        <taxon>Klebsiella/Raoultella group</taxon>
        <taxon>Raoultella</taxon>
    </lineage>
</organism>
<accession>A0ABU9F421</accession>
<dbReference type="RefSeq" id="WP_331850889.1">
    <property type="nucleotide sequence ID" value="NZ_JARXNK020000097.1"/>
</dbReference>
<evidence type="ECO:0000313" key="4">
    <source>
        <dbReference type="Proteomes" id="UP001312893"/>
    </source>
</evidence>
<feature type="coiled-coil region" evidence="1">
    <location>
        <begin position="65"/>
        <end position="99"/>
    </location>
</feature>